<evidence type="ECO:0000256" key="1">
    <source>
        <dbReference type="SAM" id="MobiDB-lite"/>
    </source>
</evidence>
<evidence type="ECO:0000313" key="2">
    <source>
        <dbReference type="EMBL" id="SFP38865.1"/>
    </source>
</evidence>
<sequence>MARRPRKPLSSIAWLLGAIISVSGAYIVYQVRVAGMESRVQQKLERTQAAIQKIQQQQQARRELHAEAPSINPEERARQQVAARLRQAELAAAARAKEKAWERFYLPPNACIYPESDQRADVCHAWEGKARQQFEDAWASGQLQTQR</sequence>
<reference evidence="3" key="1">
    <citation type="submission" date="2016-10" db="EMBL/GenBank/DDBJ databases">
        <authorList>
            <person name="Varghese N."/>
            <person name="Submissions S."/>
        </authorList>
    </citation>
    <scope>NUCLEOTIDE SEQUENCE [LARGE SCALE GENOMIC DNA]</scope>
    <source>
        <strain evidence="3">JCM 18195</strain>
    </source>
</reference>
<dbReference type="Proteomes" id="UP000243084">
    <property type="component" value="Unassembled WGS sequence"/>
</dbReference>
<accession>A0A1I5PXX0</accession>
<name>A0A1I5PXX0_9GAMM</name>
<feature type="region of interest" description="Disordered" evidence="1">
    <location>
        <begin position="56"/>
        <end position="79"/>
    </location>
</feature>
<protein>
    <submittedName>
        <fullName evidence="2">Uncharacterized protein</fullName>
    </submittedName>
</protein>
<gene>
    <name evidence="2" type="ORF">SAMN05216229_10292</name>
</gene>
<proteinExistence type="predicted"/>
<dbReference type="OrthoDB" id="5741895at2"/>
<evidence type="ECO:0000313" key="3">
    <source>
        <dbReference type="Proteomes" id="UP000243084"/>
    </source>
</evidence>
<dbReference type="RefSeq" id="WP_092428078.1">
    <property type="nucleotide sequence ID" value="NZ_FOXM01000002.1"/>
</dbReference>
<organism evidence="2 3">
    <name type="scientific">Geopseudomonas sagittaria</name>
    <dbReference type="NCBI Taxonomy" id="1135990"/>
    <lineage>
        <taxon>Bacteria</taxon>
        <taxon>Pseudomonadati</taxon>
        <taxon>Pseudomonadota</taxon>
        <taxon>Gammaproteobacteria</taxon>
        <taxon>Pseudomonadales</taxon>
        <taxon>Pseudomonadaceae</taxon>
        <taxon>Geopseudomonas</taxon>
    </lineage>
</organism>
<dbReference type="AlphaFoldDB" id="A0A1I5PXX0"/>
<keyword evidence="3" id="KW-1185">Reference proteome</keyword>
<dbReference type="EMBL" id="FOXM01000002">
    <property type="protein sequence ID" value="SFP38865.1"/>
    <property type="molecule type" value="Genomic_DNA"/>
</dbReference>